<protein>
    <submittedName>
        <fullName evidence="3">L-dopachrome tautomerase-related protein</fullName>
    </submittedName>
</protein>
<comment type="subcellular location">
    <subcellularLocation>
        <location evidence="1">Secreted</location>
    </subcellularLocation>
</comment>
<dbReference type="PANTHER" id="PTHR10009">
    <property type="entry name" value="PROTEIN YELLOW-RELATED"/>
    <property type="match status" value="1"/>
</dbReference>
<proteinExistence type="predicted"/>
<dbReference type="Proteomes" id="UP001241110">
    <property type="component" value="Unassembled WGS sequence"/>
</dbReference>
<evidence type="ECO:0000256" key="2">
    <source>
        <dbReference type="ARBA" id="ARBA00022525"/>
    </source>
</evidence>
<dbReference type="SUPFAM" id="SSF101898">
    <property type="entry name" value="NHL repeat"/>
    <property type="match status" value="1"/>
</dbReference>
<dbReference type="GO" id="GO:0005576">
    <property type="term" value="C:extracellular region"/>
    <property type="evidence" value="ECO:0007669"/>
    <property type="project" value="UniProtKB-SubCell"/>
</dbReference>
<dbReference type="EMBL" id="JASJOS010000005">
    <property type="protein sequence ID" value="MDJ1481269.1"/>
    <property type="molecule type" value="Genomic_DNA"/>
</dbReference>
<accession>A0AAE3QR06</accession>
<sequence>MKKLVALVIFLLNWDVYAQKKAEKQVAHSPVLETVAELPIRPGDVAVSKTGRIFATIHSLGSRNIQLIEIKGKKRYIPYPNASYQKNEGPASDEAIDSPLGLLFDKKDRLWVIDMGQELGKTRLWCFDIQTNNVLRKIILPESIAPKGSFIQDLAIDADNGWACLADISNPGIIALNLKTEKARRFGNAPQLNAEDINMVIDGKLTYFGGKPARVAIDPISLSADANTLFFGAMNGKTWYKLDASLFRREADDSAISTSITKVGEKPISDGAITDWDGNHYFTNLTQHAISKLDAKGNLTNIIMDARLKWPDNAYLAPDGYIYIAVNQLNTTPAFTGGKDEGNPPYYIYRFRYNFK</sequence>
<dbReference type="Pfam" id="PF03022">
    <property type="entry name" value="MRJP"/>
    <property type="match status" value="1"/>
</dbReference>
<dbReference type="InterPro" id="IPR011042">
    <property type="entry name" value="6-blade_b-propeller_TolB-like"/>
</dbReference>
<gene>
    <name evidence="3" type="ORF">QNI16_12295</name>
</gene>
<evidence type="ECO:0000256" key="1">
    <source>
        <dbReference type="ARBA" id="ARBA00004613"/>
    </source>
</evidence>
<evidence type="ECO:0000313" key="3">
    <source>
        <dbReference type="EMBL" id="MDJ1481269.1"/>
    </source>
</evidence>
<dbReference type="Gene3D" id="2.120.10.30">
    <property type="entry name" value="TolB, C-terminal domain"/>
    <property type="match status" value="1"/>
</dbReference>
<name>A0AAE3QR06_9BACT</name>
<evidence type="ECO:0000313" key="4">
    <source>
        <dbReference type="Proteomes" id="UP001241110"/>
    </source>
</evidence>
<organism evidence="3 4">
    <name type="scientific">Xanthocytophaga flava</name>
    <dbReference type="NCBI Taxonomy" id="3048013"/>
    <lineage>
        <taxon>Bacteria</taxon>
        <taxon>Pseudomonadati</taxon>
        <taxon>Bacteroidota</taxon>
        <taxon>Cytophagia</taxon>
        <taxon>Cytophagales</taxon>
        <taxon>Rhodocytophagaceae</taxon>
        <taxon>Xanthocytophaga</taxon>
    </lineage>
</organism>
<dbReference type="PANTHER" id="PTHR10009:SF18">
    <property type="entry name" value="PROTEIN YELLOW-LIKE PROTEIN"/>
    <property type="match status" value="1"/>
</dbReference>
<dbReference type="RefSeq" id="WP_313978811.1">
    <property type="nucleotide sequence ID" value="NZ_JASJOS010000005.1"/>
</dbReference>
<keyword evidence="2" id="KW-0964">Secreted</keyword>
<dbReference type="AlphaFoldDB" id="A0AAE3QR06"/>
<dbReference type="InterPro" id="IPR017996">
    <property type="entry name" value="MRJP/yellow-related"/>
</dbReference>
<reference evidence="3" key="1">
    <citation type="submission" date="2023-05" db="EMBL/GenBank/DDBJ databases">
        <authorList>
            <person name="Zhang X."/>
        </authorList>
    </citation>
    <scope>NUCLEOTIDE SEQUENCE</scope>
    <source>
        <strain evidence="3">YF14B1</strain>
    </source>
</reference>
<comment type="caution">
    <text evidence="3">The sequence shown here is derived from an EMBL/GenBank/DDBJ whole genome shotgun (WGS) entry which is preliminary data.</text>
</comment>